<proteinExistence type="predicted"/>
<feature type="domain" description="HTH cro/C1-type" evidence="1">
    <location>
        <begin position="20"/>
        <end position="74"/>
    </location>
</feature>
<dbReference type="InterPro" id="IPR010982">
    <property type="entry name" value="Lambda_DNA-bd_dom_sf"/>
</dbReference>
<evidence type="ECO:0000313" key="3">
    <source>
        <dbReference type="Proteomes" id="UP001143486"/>
    </source>
</evidence>
<dbReference type="AlphaFoldDB" id="A0A9W6INJ4"/>
<evidence type="ECO:0000259" key="1">
    <source>
        <dbReference type="PROSITE" id="PS50943"/>
    </source>
</evidence>
<dbReference type="PROSITE" id="PS50943">
    <property type="entry name" value="HTH_CROC1"/>
    <property type="match status" value="1"/>
</dbReference>
<evidence type="ECO:0000313" key="2">
    <source>
        <dbReference type="EMBL" id="GLK53627.1"/>
    </source>
</evidence>
<dbReference type="CDD" id="cd00093">
    <property type="entry name" value="HTH_XRE"/>
    <property type="match status" value="1"/>
</dbReference>
<accession>A0A9W6INJ4</accession>
<sequence length="142" mass="15739">MPKANPRGPNPIDVHVGARIRLRRQLVKMSQEKLGDELGVTFQQVQKYERGANRVGASRLYRLSRVLDVPVQFFFEGLGEKSAATGMAEGDQTPVVYDFIQSADGVSLAEAFSRIQDSKVRRRVLELVRTLASEADEGALAH</sequence>
<protein>
    <submittedName>
        <fullName evidence="2">Transcriptional regulator</fullName>
    </submittedName>
</protein>
<dbReference type="RefSeq" id="WP_271187969.1">
    <property type="nucleotide sequence ID" value="NZ_BSFE01000012.1"/>
</dbReference>
<name>A0A9W6INJ4_9PROT</name>
<comment type="caution">
    <text evidence="2">The sequence shown here is derived from an EMBL/GenBank/DDBJ whole genome shotgun (WGS) entry which is preliminary data.</text>
</comment>
<dbReference type="GO" id="GO:0003677">
    <property type="term" value="F:DNA binding"/>
    <property type="evidence" value="ECO:0007669"/>
    <property type="project" value="InterPro"/>
</dbReference>
<organism evidence="2 3">
    <name type="scientific">Maricaulis virginensis</name>
    <dbReference type="NCBI Taxonomy" id="144022"/>
    <lineage>
        <taxon>Bacteria</taxon>
        <taxon>Pseudomonadati</taxon>
        <taxon>Pseudomonadota</taxon>
        <taxon>Alphaproteobacteria</taxon>
        <taxon>Maricaulales</taxon>
        <taxon>Maricaulaceae</taxon>
        <taxon>Maricaulis</taxon>
    </lineage>
</organism>
<dbReference type="SUPFAM" id="SSF47413">
    <property type="entry name" value="lambda repressor-like DNA-binding domains"/>
    <property type="match status" value="1"/>
</dbReference>
<dbReference type="Gene3D" id="1.10.260.40">
    <property type="entry name" value="lambda repressor-like DNA-binding domains"/>
    <property type="match status" value="1"/>
</dbReference>
<dbReference type="SMART" id="SM00530">
    <property type="entry name" value="HTH_XRE"/>
    <property type="match status" value="1"/>
</dbReference>
<reference evidence="2" key="1">
    <citation type="journal article" date="2014" name="Int. J. Syst. Evol. Microbiol.">
        <title>Complete genome sequence of Corynebacterium casei LMG S-19264T (=DSM 44701T), isolated from a smear-ripened cheese.</title>
        <authorList>
            <consortium name="US DOE Joint Genome Institute (JGI-PGF)"/>
            <person name="Walter F."/>
            <person name="Albersmeier A."/>
            <person name="Kalinowski J."/>
            <person name="Ruckert C."/>
        </authorList>
    </citation>
    <scope>NUCLEOTIDE SEQUENCE</scope>
    <source>
        <strain evidence="2">VKM B-1513</strain>
    </source>
</reference>
<dbReference type="InterPro" id="IPR001387">
    <property type="entry name" value="Cro/C1-type_HTH"/>
</dbReference>
<dbReference type="Proteomes" id="UP001143486">
    <property type="component" value="Unassembled WGS sequence"/>
</dbReference>
<gene>
    <name evidence="2" type="ORF">GCM10017621_31350</name>
</gene>
<dbReference type="EMBL" id="BSFE01000012">
    <property type="protein sequence ID" value="GLK53627.1"/>
    <property type="molecule type" value="Genomic_DNA"/>
</dbReference>
<reference evidence="2" key="2">
    <citation type="submission" date="2023-01" db="EMBL/GenBank/DDBJ databases">
        <authorList>
            <person name="Sun Q."/>
            <person name="Evtushenko L."/>
        </authorList>
    </citation>
    <scope>NUCLEOTIDE SEQUENCE</scope>
    <source>
        <strain evidence="2">VKM B-1513</strain>
    </source>
</reference>
<keyword evidence="3" id="KW-1185">Reference proteome</keyword>
<dbReference type="Pfam" id="PF01381">
    <property type="entry name" value="HTH_3"/>
    <property type="match status" value="1"/>
</dbReference>